<gene>
    <name evidence="1" type="ORF">MICCA_1100003</name>
</gene>
<dbReference type="EMBL" id="CAIH01000014">
    <property type="protein sequence ID" value="CCH91151.1"/>
    <property type="molecule type" value="Genomic_DNA"/>
</dbReference>
<dbReference type="AlphaFoldDB" id="A0A822L4M4"/>
<protein>
    <submittedName>
        <fullName evidence="1">Uncharacterized protein</fullName>
    </submittedName>
</protein>
<reference evidence="1 2" key="1">
    <citation type="submission" date="2012-04" db="EMBL/GenBank/DDBJ databases">
        <authorList>
            <person name="Genoscope - CEA"/>
        </authorList>
    </citation>
    <scope>NUCLEOTIDE SEQUENCE [LARGE SCALE GENOMIC DNA]</scope>
    <source>
        <strain evidence="1 2">9432</strain>
    </source>
</reference>
<organism evidence="1 2">
    <name type="scientific">Microcystis aeruginosa PCC 9432</name>
    <dbReference type="NCBI Taxonomy" id="1160280"/>
    <lineage>
        <taxon>Bacteria</taxon>
        <taxon>Bacillati</taxon>
        <taxon>Cyanobacteriota</taxon>
        <taxon>Cyanophyceae</taxon>
        <taxon>Oscillatoriophycideae</taxon>
        <taxon>Chroococcales</taxon>
        <taxon>Microcystaceae</taxon>
        <taxon>Microcystis</taxon>
    </lineage>
</organism>
<sequence>MLIKDSNQIPELKEKEDGVLSFVRKLRIGSLNAVQLINNSD</sequence>
<proteinExistence type="predicted"/>
<dbReference type="Proteomes" id="UP000005806">
    <property type="component" value="Unassembled WGS sequence"/>
</dbReference>
<evidence type="ECO:0000313" key="2">
    <source>
        <dbReference type="Proteomes" id="UP000005806"/>
    </source>
</evidence>
<name>A0A822L4M4_MICAE</name>
<comment type="caution">
    <text evidence="1">The sequence shown here is derived from an EMBL/GenBank/DDBJ whole genome shotgun (WGS) entry which is preliminary data.</text>
</comment>
<accession>A0A822L4M4</accession>
<evidence type="ECO:0000313" key="1">
    <source>
        <dbReference type="EMBL" id="CCH91151.1"/>
    </source>
</evidence>